<evidence type="ECO:0000256" key="7">
    <source>
        <dbReference type="ARBA" id="ARBA00023170"/>
    </source>
</evidence>
<dbReference type="GO" id="GO:0045944">
    <property type="term" value="P:positive regulation of transcription by RNA polymerase II"/>
    <property type="evidence" value="ECO:0007669"/>
    <property type="project" value="TreeGrafter"/>
</dbReference>
<keyword evidence="6" id="KW-0804">Transcription</keyword>
<dbReference type="InterPro" id="IPR035500">
    <property type="entry name" value="NHR-like_dom_sf"/>
</dbReference>
<feature type="region of interest" description="Disordered" evidence="8">
    <location>
        <begin position="304"/>
        <end position="345"/>
    </location>
</feature>
<keyword evidence="11" id="KW-1185">Reference proteome</keyword>
<dbReference type="SUPFAM" id="SSF158791">
    <property type="entry name" value="MgtE N-terminal domain-like"/>
    <property type="match status" value="1"/>
</dbReference>
<dbReference type="GO" id="GO:0030154">
    <property type="term" value="P:cell differentiation"/>
    <property type="evidence" value="ECO:0007669"/>
    <property type="project" value="TreeGrafter"/>
</dbReference>
<dbReference type="Gene3D" id="1.10.565.10">
    <property type="entry name" value="Retinoid X Receptor"/>
    <property type="match status" value="1"/>
</dbReference>
<evidence type="ECO:0000256" key="5">
    <source>
        <dbReference type="ARBA" id="ARBA00023125"/>
    </source>
</evidence>
<feature type="compositionally biased region" description="Polar residues" evidence="8">
    <location>
        <begin position="164"/>
        <end position="176"/>
    </location>
</feature>
<feature type="region of interest" description="Disordered" evidence="8">
    <location>
        <begin position="1"/>
        <end position="44"/>
    </location>
</feature>
<evidence type="ECO:0000256" key="6">
    <source>
        <dbReference type="ARBA" id="ARBA00023163"/>
    </source>
</evidence>
<gene>
    <name evidence="10" type="ORF">LSH36_403g03061</name>
</gene>
<dbReference type="GO" id="GO:0008270">
    <property type="term" value="F:zinc ion binding"/>
    <property type="evidence" value="ECO:0007669"/>
    <property type="project" value="UniProtKB-KW"/>
</dbReference>
<feature type="compositionally biased region" description="Low complexity" evidence="8">
    <location>
        <begin position="99"/>
        <end position="115"/>
    </location>
</feature>
<keyword evidence="1" id="KW-0479">Metal-binding</keyword>
<dbReference type="GO" id="GO:0000978">
    <property type="term" value="F:RNA polymerase II cis-regulatory region sequence-specific DNA binding"/>
    <property type="evidence" value="ECO:0007669"/>
    <property type="project" value="TreeGrafter"/>
</dbReference>
<feature type="compositionally biased region" description="Polar residues" evidence="8">
    <location>
        <begin position="22"/>
        <end position="33"/>
    </location>
</feature>
<evidence type="ECO:0000256" key="2">
    <source>
        <dbReference type="ARBA" id="ARBA00022771"/>
    </source>
</evidence>
<dbReference type="SMART" id="SM00430">
    <property type="entry name" value="HOLI"/>
    <property type="match status" value="1"/>
</dbReference>
<evidence type="ECO:0000256" key="8">
    <source>
        <dbReference type="SAM" id="MobiDB-lite"/>
    </source>
</evidence>
<name>A0AAD9JD39_9ANNE</name>
<feature type="region of interest" description="Disordered" evidence="8">
    <location>
        <begin position="90"/>
        <end position="181"/>
    </location>
</feature>
<evidence type="ECO:0000313" key="10">
    <source>
        <dbReference type="EMBL" id="KAK2150493.1"/>
    </source>
</evidence>
<dbReference type="Pfam" id="PF00104">
    <property type="entry name" value="Hormone_recep"/>
    <property type="match status" value="1"/>
</dbReference>
<accession>A0AAD9JD39</accession>
<dbReference type="PROSITE" id="PS51843">
    <property type="entry name" value="NR_LBD"/>
    <property type="match status" value="1"/>
</dbReference>
<dbReference type="SUPFAM" id="SSF48508">
    <property type="entry name" value="Nuclear receptor ligand-binding domain"/>
    <property type="match status" value="1"/>
</dbReference>
<dbReference type="GO" id="GO:0004879">
    <property type="term" value="F:nuclear receptor activity"/>
    <property type="evidence" value="ECO:0007669"/>
    <property type="project" value="TreeGrafter"/>
</dbReference>
<evidence type="ECO:0000313" key="11">
    <source>
        <dbReference type="Proteomes" id="UP001208570"/>
    </source>
</evidence>
<dbReference type="AlphaFoldDB" id="A0AAD9JD39"/>
<keyword evidence="3" id="KW-0862">Zinc</keyword>
<comment type="caution">
    <text evidence="10">The sequence shown here is derived from an EMBL/GenBank/DDBJ whole genome shotgun (WGS) entry which is preliminary data.</text>
</comment>
<keyword evidence="7" id="KW-0675">Receptor</keyword>
<evidence type="ECO:0000256" key="1">
    <source>
        <dbReference type="ARBA" id="ARBA00022723"/>
    </source>
</evidence>
<dbReference type="InterPro" id="IPR000536">
    <property type="entry name" value="Nucl_hrmn_rcpt_lig-bd"/>
</dbReference>
<proteinExistence type="predicted"/>
<keyword evidence="2" id="KW-0863">Zinc-finger</keyword>
<dbReference type="PANTHER" id="PTHR24082">
    <property type="entry name" value="NUCLEAR HORMONE RECEPTOR"/>
    <property type="match status" value="1"/>
</dbReference>
<dbReference type="PANTHER" id="PTHR24082:SF473">
    <property type="entry name" value="ECDYSONE-INDUCED PROTEIN 75B, ISOFORM B"/>
    <property type="match status" value="1"/>
</dbReference>
<reference evidence="10" key="1">
    <citation type="journal article" date="2023" name="Mol. Biol. Evol.">
        <title>Third-Generation Sequencing Reveals the Adaptive Role of the Epigenome in Three Deep-Sea Polychaetes.</title>
        <authorList>
            <person name="Perez M."/>
            <person name="Aroh O."/>
            <person name="Sun Y."/>
            <person name="Lan Y."/>
            <person name="Juniper S.K."/>
            <person name="Young C.R."/>
            <person name="Angers B."/>
            <person name="Qian P.Y."/>
        </authorList>
    </citation>
    <scope>NUCLEOTIDE SEQUENCE</scope>
    <source>
        <strain evidence="10">P08H-3</strain>
    </source>
</reference>
<protein>
    <recommendedName>
        <fullName evidence="9">NR LBD domain-containing protein</fullName>
    </recommendedName>
</protein>
<feature type="compositionally biased region" description="Polar residues" evidence="8">
    <location>
        <begin position="116"/>
        <end position="146"/>
    </location>
</feature>
<evidence type="ECO:0000256" key="3">
    <source>
        <dbReference type="ARBA" id="ARBA00022833"/>
    </source>
</evidence>
<keyword evidence="5" id="KW-0238">DNA-binding</keyword>
<dbReference type="PRINTS" id="PR00398">
    <property type="entry name" value="STRDHORMONER"/>
</dbReference>
<feature type="domain" description="NR LBD" evidence="9">
    <location>
        <begin position="547"/>
        <end position="802"/>
    </location>
</feature>
<keyword evidence="4" id="KW-0805">Transcription regulation</keyword>
<dbReference type="GO" id="GO:0000122">
    <property type="term" value="P:negative regulation of transcription by RNA polymerase II"/>
    <property type="evidence" value="ECO:0007669"/>
    <property type="project" value="TreeGrafter"/>
</dbReference>
<dbReference type="EMBL" id="JAODUP010000403">
    <property type="protein sequence ID" value="KAK2150493.1"/>
    <property type="molecule type" value="Genomic_DNA"/>
</dbReference>
<organism evidence="10 11">
    <name type="scientific">Paralvinella palmiformis</name>
    <dbReference type="NCBI Taxonomy" id="53620"/>
    <lineage>
        <taxon>Eukaryota</taxon>
        <taxon>Metazoa</taxon>
        <taxon>Spiralia</taxon>
        <taxon>Lophotrochozoa</taxon>
        <taxon>Annelida</taxon>
        <taxon>Polychaeta</taxon>
        <taxon>Sedentaria</taxon>
        <taxon>Canalipalpata</taxon>
        <taxon>Terebellida</taxon>
        <taxon>Terebelliformia</taxon>
        <taxon>Alvinellidae</taxon>
        <taxon>Paralvinella</taxon>
    </lineage>
</organism>
<evidence type="ECO:0000256" key="4">
    <source>
        <dbReference type="ARBA" id="ARBA00023015"/>
    </source>
</evidence>
<sequence length="806" mass="89386">MGWGSMASRLGRRPKRLKEAQQDYNSTPRNQQLPIAPYPPLSPQQLNRLSMSELQHLLHTLNNKQLSSLQSPVIKVEGFQQFPPSTAIVGVPGQLLNSDQGHGQPQQDQPQTSSHVPGQTHQPIDNSRLNSVDSESGYSSSANDTPSSSKSHSPAGSQGIGINPPTSTRGQSSQVQVKVEHEEETVIQLDVGGRQPGSYHVVSVDNNTMFTDSGINFDANSLLSQNTVPLNNQTTQLQDGSNGSISHIANLSSMSINLTNSFNNAMNGTPVKEYVPELSNGMIHNQNKNMMMNGKHITHDLHLMSPDSKNESLMSPEWKQPSHNGSLSPSFNNSQPPSQPDTAPVKFSISRLLPSSEDVQFVHDFCPPPNPSGDPWSPVFTVPSKIAATLISHLPAPPAADEMLMNMSANMLTMMMNTVKPELLSTMLSDVSPKVMAAVLPKLPQQFIHSIMANLKPRDRFSLLSKMTPQMTSMISSGVIGGMTTGMLNMLNADAEDPKDDFSKSSPVTNNSPKRMILGVPYDPCQDDVSAMIQQARQPCSEDRLELINTVTDVVVTAHLETCLFISKRLHRSLTEFIKKEANPETNSVIQMWKMLSSGCLPDSHAMWDKFVDMMGPAIIRVIKFSKKLPGFLDLVQADQIQLIKACSFEVLLVEFTPIFTKDGMFVPTMDMRVPKMMIKMMPMGDFFSVQSEFAHKFNSLQLTDSEIALILGLIVINPYHKTTTLENRKTCLKLQGLYMQALYKHMKKYRPDNYDELFCSCISLLPELWVISEAHCKQLDDVKVTNPNIELPEIHKEVFDNDDKH</sequence>
<dbReference type="Proteomes" id="UP001208570">
    <property type="component" value="Unassembled WGS sequence"/>
</dbReference>
<feature type="compositionally biased region" description="Low complexity" evidence="8">
    <location>
        <begin position="147"/>
        <end position="157"/>
    </location>
</feature>
<dbReference type="InterPro" id="IPR001723">
    <property type="entry name" value="Nuclear_hrmn_rcpt"/>
</dbReference>
<dbReference type="GO" id="GO:0009755">
    <property type="term" value="P:hormone-mediated signaling pathway"/>
    <property type="evidence" value="ECO:0007669"/>
    <property type="project" value="TreeGrafter"/>
</dbReference>
<dbReference type="InterPro" id="IPR050234">
    <property type="entry name" value="Nuclear_hormone_rcpt_NR1"/>
</dbReference>
<evidence type="ECO:0000259" key="9">
    <source>
        <dbReference type="PROSITE" id="PS51843"/>
    </source>
</evidence>